<feature type="signal peptide" evidence="1">
    <location>
        <begin position="1"/>
        <end position="15"/>
    </location>
</feature>
<evidence type="ECO:0000313" key="2">
    <source>
        <dbReference type="EMBL" id="CAI5443834.1"/>
    </source>
</evidence>
<name>A0A9P1IER2_9PELO</name>
<keyword evidence="3" id="KW-1185">Reference proteome</keyword>
<feature type="chain" id="PRO_5040246081" description="DUF38 domain-containing protein" evidence="1">
    <location>
        <begin position="16"/>
        <end position="178"/>
    </location>
</feature>
<comment type="caution">
    <text evidence="2">The sequence shown here is derived from an EMBL/GenBank/DDBJ whole genome shotgun (WGS) entry which is preliminary data.</text>
</comment>
<keyword evidence="1" id="KW-0732">Signal</keyword>
<reference evidence="2" key="1">
    <citation type="submission" date="2022-11" db="EMBL/GenBank/DDBJ databases">
        <authorList>
            <person name="Kikuchi T."/>
        </authorList>
    </citation>
    <scope>NUCLEOTIDE SEQUENCE</scope>
    <source>
        <strain evidence="2">PS1010</strain>
    </source>
</reference>
<gene>
    <name evidence="2" type="ORF">CAMP_LOCUS6471</name>
</gene>
<evidence type="ECO:0000256" key="1">
    <source>
        <dbReference type="SAM" id="SignalP"/>
    </source>
</evidence>
<proteinExistence type="predicted"/>
<organism evidence="2 3">
    <name type="scientific">Caenorhabditis angaria</name>
    <dbReference type="NCBI Taxonomy" id="860376"/>
    <lineage>
        <taxon>Eukaryota</taxon>
        <taxon>Metazoa</taxon>
        <taxon>Ecdysozoa</taxon>
        <taxon>Nematoda</taxon>
        <taxon>Chromadorea</taxon>
        <taxon>Rhabditida</taxon>
        <taxon>Rhabditina</taxon>
        <taxon>Rhabditomorpha</taxon>
        <taxon>Rhabditoidea</taxon>
        <taxon>Rhabditidae</taxon>
        <taxon>Peloderinae</taxon>
        <taxon>Caenorhabditis</taxon>
    </lineage>
</organism>
<accession>A0A9P1IER2</accession>
<dbReference type="Proteomes" id="UP001152747">
    <property type="component" value="Unassembled WGS sequence"/>
</dbReference>
<protein>
    <recommendedName>
        <fullName evidence="4">DUF38 domain-containing protein</fullName>
    </recommendedName>
</protein>
<evidence type="ECO:0000313" key="3">
    <source>
        <dbReference type="Proteomes" id="UP001152747"/>
    </source>
</evidence>
<evidence type="ECO:0008006" key="4">
    <source>
        <dbReference type="Google" id="ProtNLM"/>
    </source>
</evidence>
<dbReference type="AlphaFoldDB" id="A0A9P1IER2"/>
<dbReference type="EMBL" id="CANHGI010000002">
    <property type="protein sequence ID" value="CAI5443834.1"/>
    <property type="molecule type" value="Genomic_DNA"/>
</dbReference>
<sequence>MKFYLLLLIPVFCHAIDKLSEDEARAVALSLIEDNFLIPLDQFELSTLNRIPFYYSFCNETGRYLDEVELFEMILKDRKSLEDQYNKPGSLLLDEILRHRDDSIRHRIMNRDLDEHIRFSEEQLTRLREIIREIYFDDDSLNFHALTHFGNNPVIYQVVHEMGRFLLASEVWVDCAAL</sequence>